<dbReference type="InterPro" id="IPR001765">
    <property type="entry name" value="Carbonic_anhydrase"/>
</dbReference>
<dbReference type="Proteomes" id="UP000265692">
    <property type="component" value="Unassembled WGS sequence"/>
</dbReference>
<reference evidence="1 2" key="1">
    <citation type="submission" date="2018-08" db="EMBL/GenBank/DDBJ databases">
        <title>Lysinibacillus sp. YLB-03 draft genome sequence.</title>
        <authorList>
            <person name="Yu L."/>
        </authorList>
    </citation>
    <scope>NUCLEOTIDE SEQUENCE [LARGE SCALE GENOMIC DNA]</scope>
    <source>
        <strain evidence="1 2">YLB-03</strain>
    </source>
</reference>
<dbReference type="EMBL" id="QWEI01000017">
    <property type="protein sequence ID" value="RHW31382.1"/>
    <property type="molecule type" value="Genomic_DNA"/>
</dbReference>
<dbReference type="RefSeq" id="WP_118877772.1">
    <property type="nucleotide sequence ID" value="NZ_QWEI01000017.1"/>
</dbReference>
<protein>
    <submittedName>
        <fullName evidence="1">Uncharacterized protein</fullName>
    </submittedName>
</protein>
<dbReference type="GO" id="GO:0008270">
    <property type="term" value="F:zinc ion binding"/>
    <property type="evidence" value="ECO:0007669"/>
    <property type="project" value="InterPro"/>
</dbReference>
<dbReference type="OrthoDB" id="9792260at2"/>
<dbReference type="PANTHER" id="PTHR43175:SF1">
    <property type="entry name" value="CARBONIC ANHYDRASE-LIKE PROTEIN YBCF-RELATED"/>
    <property type="match status" value="1"/>
</dbReference>
<dbReference type="PANTHER" id="PTHR43175">
    <property type="entry name" value="CARBONIC ANHYDRASE"/>
    <property type="match status" value="1"/>
</dbReference>
<organism evidence="1 2">
    <name type="scientific">Ureibacillus yapensis</name>
    <dbReference type="NCBI Taxonomy" id="2304605"/>
    <lineage>
        <taxon>Bacteria</taxon>
        <taxon>Bacillati</taxon>
        <taxon>Bacillota</taxon>
        <taxon>Bacilli</taxon>
        <taxon>Bacillales</taxon>
        <taxon>Caryophanaceae</taxon>
        <taxon>Ureibacillus</taxon>
    </lineage>
</organism>
<gene>
    <name evidence="1" type="ORF">D1B33_17895</name>
</gene>
<sequence>MNINKNTLFVIDFDVDINHLIKGERQIKRENITVLQSGLLLSPFDDLMRSIIIAVYKHNIDEIVVVGSPKENRLKSSFWTRHDKEWEGKFQEKAQSLNYLFENCKPEFHENNLSEWFEGGATPGDGVRNTVSVISQHPLIPADIKITEITAP</sequence>
<dbReference type="GO" id="GO:0004089">
    <property type="term" value="F:carbonate dehydratase activity"/>
    <property type="evidence" value="ECO:0007669"/>
    <property type="project" value="InterPro"/>
</dbReference>
<keyword evidence="2" id="KW-1185">Reference proteome</keyword>
<dbReference type="AlphaFoldDB" id="A0A396SHS8"/>
<name>A0A396SHS8_9BACL</name>
<comment type="caution">
    <text evidence="1">The sequence shown here is derived from an EMBL/GenBank/DDBJ whole genome shotgun (WGS) entry which is preliminary data.</text>
</comment>
<evidence type="ECO:0000313" key="2">
    <source>
        <dbReference type="Proteomes" id="UP000265692"/>
    </source>
</evidence>
<accession>A0A396SHS8</accession>
<proteinExistence type="predicted"/>
<evidence type="ECO:0000313" key="1">
    <source>
        <dbReference type="EMBL" id="RHW31382.1"/>
    </source>
</evidence>